<sequence length="789" mass="90273">MKSKIVKANEVLPNRLFILPLKSRPIFPGIVAPITVSDEDMKEMIDDIMERDHLIGFLYMKNDVEDYDEITEDDLYEVGTVAKIFKKVQLPEGQYNILVNTIKRFEVKKFISMDPYITAAVDYQEDILEEEDAEIKALTKNVYADIKYIIENNPLMSKEMKLNLFNIDEDPGTLADLVVSILNVEPEQQQEILEIYDVKKRLNQLLVLLNQEKEMLKMQNKIRKEIEEKVSERQREYFLREQLKMIKKELGIEKDEKTQDVEQFKERFEKIKSGLNEEAEETIEKELEKLELLETKSAEYGVVRNYLDTLLSLPWDERTDDNVDIDRAQKILDKDHYGLEDVKDRILEFLAVKKMKPSSKGSIVLLVGPPGVGKTSVGRSLARAMNRKFYRFSLGGMKDESEIKGHRRTYVGAMPGKIMQALKTVKSKNPIIMLDEVDKLAISYQGDPSAALLEVLDPEQNSTFRDHYLDVPFDLSEVLFICTANKIDTIPRPLLDRMENIRLPGYIDQEKVEIGKQYLVPKSLEQHGIDNDLATIRKSALRVIAKKYAREAGVRDMEKNINKIVRKMALKLAKKNEEDREKITVYKNDVEDYLGKPRFEKQSWQKITKPGMVKGLAWTPMGGDTLVIEAIFIKDKSSKDLKLTGQLGDVMMESANIAYSYVKSVTDKYDIDSAIIENRGIHLHVPAGAIKKDGPSAGITMVVALLSLLTDKKINDRLAMTGEISLTGNVLPVGGIREKVVAAKRDKIKEIIIPEANKRNYEDIPDKVKKGITPHFVTRMEEVEKIVLK</sequence>
<dbReference type="Gene3D" id="3.40.50.300">
    <property type="entry name" value="P-loop containing nucleotide triphosphate hydrolases"/>
    <property type="match status" value="1"/>
</dbReference>
<evidence type="ECO:0000256" key="16">
    <source>
        <dbReference type="SAM" id="Coils"/>
    </source>
</evidence>
<dbReference type="PROSITE" id="PS51786">
    <property type="entry name" value="LON_PROTEOLYTIC"/>
    <property type="match status" value="1"/>
</dbReference>
<evidence type="ECO:0000313" key="20">
    <source>
        <dbReference type="Proteomes" id="UP000324143"/>
    </source>
</evidence>
<comment type="catalytic activity">
    <reaction evidence="9 10 11 14">
        <text>Hydrolysis of proteins in presence of ATP.</text>
        <dbReference type="EC" id="3.4.21.53"/>
    </reaction>
</comment>
<dbReference type="Proteomes" id="UP000324143">
    <property type="component" value="Unassembled WGS sequence"/>
</dbReference>
<evidence type="ECO:0000256" key="6">
    <source>
        <dbReference type="ARBA" id="ARBA00022825"/>
    </source>
</evidence>
<dbReference type="InterPro" id="IPR020568">
    <property type="entry name" value="Ribosomal_Su5_D2-typ_SF"/>
</dbReference>
<dbReference type="Gene3D" id="1.10.8.60">
    <property type="match status" value="1"/>
</dbReference>
<evidence type="ECO:0000256" key="10">
    <source>
        <dbReference type="HAMAP-Rule" id="MF_01973"/>
    </source>
</evidence>
<dbReference type="GO" id="GO:0034605">
    <property type="term" value="P:cellular response to heat"/>
    <property type="evidence" value="ECO:0007669"/>
    <property type="project" value="UniProtKB-UniRule"/>
</dbReference>
<evidence type="ECO:0000256" key="12">
    <source>
        <dbReference type="PIRSR" id="PIRSR001174-1"/>
    </source>
</evidence>
<feature type="coiled-coil region" evidence="16">
    <location>
        <begin position="199"/>
        <end position="296"/>
    </location>
</feature>
<gene>
    <name evidence="10 19" type="primary">lon</name>
    <name evidence="19" type="ORF">FXF47_04685</name>
</gene>
<keyword evidence="5 10" id="KW-0378">Hydrolase</keyword>
<dbReference type="InterPro" id="IPR027543">
    <property type="entry name" value="Lon_bac"/>
</dbReference>
<dbReference type="FunFam" id="3.40.50.300:FF:000021">
    <property type="entry name" value="Lon protease homolog"/>
    <property type="match status" value="1"/>
</dbReference>
<keyword evidence="16" id="KW-0175">Coiled coil</keyword>
<feature type="domain" description="Lon proteolytic" evidence="17">
    <location>
        <begin position="607"/>
        <end position="789"/>
    </location>
</feature>
<dbReference type="InterPro" id="IPR027065">
    <property type="entry name" value="Lon_Prtase"/>
</dbReference>
<comment type="caution">
    <text evidence="19">The sequence shown here is derived from an EMBL/GenBank/DDBJ whole genome shotgun (WGS) entry which is preliminary data.</text>
</comment>
<evidence type="ECO:0000256" key="3">
    <source>
        <dbReference type="ARBA" id="ARBA00022670"/>
    </source>
</evidence>
<evidence type="ECO:0000256" key="9">
    <source>
        <dbReference type="ARBA" id="ARBA00050665"/>
    </source>
</evidence>
<feature type="active site" evidence="10 12">
    <location>
        <position position="696"/>
    </location>
</feature>
<keyword evidence="3 10" id="KW-0645">Protease</keyword>
<dbReference type="Pfam" id="PF05362">
    <property type="entry name" value="Lon_C"/>
    <property type="match status" value="1"/>
</dbReference>
<keyword evidence="8 10" id="KW-0346">Stress response</keyword>
<dbReference type="SUPFAM" id="SSF52540">
    <property type="entry name" value="P-loop containing nucleoside triphosphate hydrolases"/>
    <property type="match status" value="1"/>
</dbReference>
<dbReference type="GO" id="GO:0005737">
    <property type="term" value="C:cytoplasm"/>
    <property type="evidence" value="ECO:0007669"/>
    <property type="project" value="UniProtKB-SubCell"/>
</dbReference>
<comment type="similarity">
    <text evidence="10 11 14 15">Belongs to the peptidase S16 family.</text>
</comment>
<dbReference type="PROSITE" id="PS51787">
    <property type="entry name" value="LON_N"/>
    <property type="match status" value="1"/>
</dbReference>
<dbReference type="PIRSF" id="PIRSF001174">
    <property type="entry name" value="Lon_proteas"/>
    <property type="match status" value="1"/>
</dbReference>
<dbReference type="PROSITE" id="PS01046">
    <property type="entry name" value="LON_SER"/>
    <property type="match status" value="1"/>
</dbReference>
<dbReference type="Gene3D" id="3.30.230.10">
    <property type="match status" value="1"/>
</dbReference>
<dbReference type="Gene3D" id="1.20.5.5270">
    <property type="match status" value="1"/>
</dbReference>
<dbReference type="InterPro" id="IPR015947">
    <property type="entry name" value="PUA-like_sf"/>
</dbReference>
<dbReference type="Pfam" id="PF00004">
    <property type="entry name" value="AAA"/>
    <property type="match status" value="1"/>
</dbReference>
<reference evidence="19" key="1">
    <citation type="submission" date="2019-08" db="EMBL/GenBank/DDBJ databases">
        <title>Genomic characterization of a novel candidate phylum (ARYD3) from a high temperature, high salinity tertiary oil reservoir in north central Oklahoma, USA.</title>
        <authorList>
            <person name="Youssef N.H."/>
            <person name="Yadav A."/>
            <person name="Elshahed M.S."/>
        </authorList>
    </citation>
    <scope>NUCLEOTIDE SEQUENCE [LARGE SCALE GENOMIC DNA]</scope>
    <source>
        <strain evidence="19">ARYD3</strain>
    </source>
</reference>
<evidence type="ECO:0000259" key="17">
    <source>
        <dbReference type="PROSITE" id="PS51786"/>
    </source>
</evidence>
<dbReference type="GO" id="GO:0004252">
    <property type="term" value="F:serine-type endopeptidase activity"/>
    <property type="evidence" value="ECO:0007669"/>
    <property type="project" value="UniProtKB-UniRule"/>
</dbReference>
<dbReference type="SMART" id="SM00464">
    <property type="entry name" value="LON"/>
    <property type="match status" value="1"/>
</dbReference>
<comment type="induction">
    <text evidence="10">By heat shock.</text>
</comment>
<dbReference type="InterPro" id="IPR003111">
    <property type="entry name" value="Lon_prtase_N"/>
</dbReference>
<organism evidence="19 20">
    <name type="scientific">Candidatus Mcinerneyibacterium aminivorans</name>
    <dbReference type="NCBI Taxonomy" id="2703815"/>
    <lineage>
        <taxon>Bacteria</taxon>
        <taxon>Candidatus Macinerneyibacteriota</taxon>
        <taxon>Candidatus Mcinerneyibacteria</taxon>
        <taxon>Candidatus Mcinerneyibacteriales</taxon>
        <taxon>Candidatus Mcinerneyibacteriaceae</taxon>
        <taxon>Candidatus Mcinerneyibacterium</taxon>
    </lineage>
</organism>
<evidence type="ECO:0000256" key="14">
    <source>
        <dbReference type="PROSITE-ProRule" id="PRU01122"/>
    </source>
</evidence>
<keyword evidence="2 10" id="KW-0963">Cytoplasm</keyword>
<dbReference type="InterPro" id="IPR003959">
    <property type="entry name" value="ATPase_AAA_core"/>
</dbReference>
<dbReference type="Pfam" id="PF22667">
    <property type="entry name" value="Lon_lid"/>
    <property type="match status" value="1"/>
</dbReference>
<dbReference type="Pfam" id="PF02190">
    <property type="entry name" value="LON_substr_bdg"/>
    <property type="match status" value="1"/>
</dbReference>
<name>A0A5D0MHI5_9BACT</name>
<dbReference type="PANTHER" id="PTHR43718">
    <property type="entry name" value="LON PROTEASE"/>
    <property type="match status" value="1"/>
</dbReference>
<dbReference type="NCBIfam" id="TIGR00763">
    <property type="entry name" value="lon"/>
    <property type="match status" value="1"/>
</dbReference>
<dbReference type="InterPro" id="IPR008269">
    <property type="entry name" value="Lon_proteolytic"/>
</dbReference>
<evidence type="ECO:0000256" key="13">
    <source>
        <dbReference type="PIRSR" id="PIRSR001174-2"/>
    </source>
</evidence>
<evidence type="ECO:0000256" key="8">
    <source>
        <dbReference type="ARBA" id="ARBA00023016"/>
    </source>
</evidence>
<dbReference type="PRINTS" id="PR00830">
    <property type="entry name" value="ENDOLAPTASE"/>
</dbReference>
<dbReference type="InterPro" id="IPR027417">
    <property type="entry name" value="P-loop_NTPase"/>
</dbReference>
<protein>
    <recommendedName>
        <fullName evidence="10 11">Lon protease</fullName>
        <ecNumber evidence="10 11">3.4.21.53</ecNumber>
    </recommendedName>
    <alternativeName>
        <fullName evidence="10">ATP-dependent protease La</fullName>
    </alternativeName>
</protein>
<feature type="active site" evidence="10 12">
    <location>
        <position position="739"/>
    </location>
</feature>
<evidence type="ECO:0000256" key="5">
    <source>
        <dbReference type="ARBA" id="ARBA00022801"/>
    </source>
</evidence>
<accession>A0A5D0MHI5</accession>
<dbReference type="GO" id="GO:0004176">
    <property type="term" value="F:ATP-dependent peptidase activity"/>
    <property type="evidence" value="ECO:0007669"/>
    <property type="project" value="UniProtKB-UniRule"/>
</dbReference>
<keyword evidence="20" id="KW-1185">Reference proteome</keyword>
<dbReference type="HAMAP" id="MF_01973">
    <property type="entry name" value="lon_bact"/>
    <property type="match status" value="1"/>
</dbReference>
<dbReference type="Gene3D" id="1.20.58.1480">
    <property type="match status" value="1"/>
</dbReference>
<dbReference type="SMART" id="SM00382">
    <property type="entry name" value="AAA"/>
    <property type="match status" value="1"/>
</dbReference>
<comment type="subcellular location">
    <subcellularLocation>
        <location evidence="1 10 11">Cytoplasm</location>
    </subcellularLocation>
</comment>
<keyword evidence="7 10" id="KW-0067">ATP-binding</keyword>
<dbReference type="AlphaFoldDB" id="A0A5D0MHI5"/>
<dbReference type="GO" id="GO:0016887">
    <property type="term" value="F:ATP hydrolysis activity"/>
    <property type="evidence" value="ECO:0007669"/>
    <property type="project" value="UniProtKB-UniRule"/>
</dbReference>
<dbReference type="InterPro" id="IPR046336">
    <property type="entry name" value="Lon_prtase_N_sf"/>
</dbReference>
<dbReference type="InterPro" id="IPR014721">
    <property type="entry name" value="Ribsml_uS5_D2-typ_fold_subgr"/>
</dbReference>
<feature type="domain" description="Lon N-terminal" evidence="18">
    <location>
        <begin position="16"/>
        <end position="213"/>
    </location>
</feature>
<dbReference type="GO" id="GO:0043565">
    <property type="term" value="F:sequence-specific DNA binding"/>
    <property type="evidence" value="ECO:0007669"/>
    <property type="project" value="UniProtKB-UniRule"/>
</dbReference>
<dbReference type="SUPFAM" id="SSF54211">
    <property type="entry name" value="Ribosomal protein S5 domain 2-like"/>
    <property type="match status" value="1"/>
</dbReference>
<dbReference type="InterPro" id="IPR004815">
    <property type="entry name" value="Lon_bac/euk-typ"/>
</dbReference>
<evidence type="ECO:0000256" key="7">
    <source>
        <dbReference type="ARBA" id="ARBA00022840"/>
    </source>
</evidence>
<proteinExistence type="evidence at transcript level"/>
<evidence type="ECO:0000256" key="11">
    <source>
        <dbReference type="PIRNR" id="PIRNR001174"/>
    </source>
</evidence>
<evidence type="ECO:0000256" key="1">
    <source>
        <dbReference type="ARBA" id="ARBA00004496"/>
    </source>
</evidence>
<dbReference type="InterPro" id="IPR008268">
    <property type="entry name" value="Peptidase_S16_AS"/>
</dbReference>
<dbReference type="EMBL" id="VSIX01000040">
    <property type="protein sequence ID" value="TYB31345.1"/>
    <property type="molecule type" value="Genomic_DNA"/>
</dbReference>
<feature type="binding site" evidence="10 13">
    <location>
        <begin position="368"/>
        <end position="375"/>
    </location>
    <ligand>
        <name>ATP</name>
        <dbReference type="ChEBI" id="CHEBI:30616"/>
    </ligand>
</feature>
<evidence type="ECO:0000256" key="2">
    <source>
        <dbReference type="ARBA" id="ARBA00022490"/>
    </source>
</evidence>
<evidence type="ECO:0000313" key="19">
    <source>
        <dbReference type="EMBL" id="TYB31345.1"/>
    </source>
</evidence>
<dbReference type="GO" id="GO:0005524">
    <property type="term" value="F:ATP binding"/>
    <property type="evidence" value="ECO:0007669"/>
    <property type="project" value="UniProtKB-UniRule"/>
</dbReference>
<keyword evidence="6 10" id="KW-0720">Serine protease</keyword>
<evidence type="ECO:0000259" key="18">
    <source>
        <dbReference type="PROSITE" id="PS51787"/>
    </source>
</evidence>
<keyword evidence="4 10" id="KW-0547">Nucleotide-binding</keyword>
<evidence type="ECO:0000256" key="15">
    <source>
        <dbReference type="RuleBase" id="RU000591"/>
    </source>
</evidence>
<dbReference type="SUPFAM" id="SSF88697">
    <property type="entry name" value="PUA domain-like"/>
    <property type="match status" value="1"/>
</dbReference>
<comment type="subunit">
    <text evidence="10 11">Homohexamer. Organized in a ring with a central cavity.</text>
</comment>
<comment type="function">
    <text evidence="10">ATP-dependent serine protease that mediates the selective degradation of mutant and abnormal proteins as well as certain short-lived regulatory proteins. Required for cellular homeostasis and for survival from DNA damage and developmental changes induced by stress. Degrades polypeptides processively to yield small peptide fragments that are 5 to 10 amino acids long. Binds to DNA in a double-stranded, site-specific manner.</text>
</comment>
<dbReference type="PANTHER" id="PTHR43718:SF2">
    <property type="entry name" value="LON PROTEASE HOMOLOG, MITOCHONDRIAL"/>
    <property type="match status" value="1"/>
</dbReference>
<dbReference type="EC" id="3.4.21.53" evidence="10 11"/>
<dbReference type="GO" id="GO:0006515">
    <property type="term" value="P:protein quality control for misfolded or incompletely synthesized proteins"/>
    <property type="evidence" value="ECO:0007669"/>
    <property type="project" value="UniProtKB-UniRule"/>
</dbReference>
<evidence type="ECO:0000256" key="4">
    <source>
        <dbReference type="ARBA" id="ARBA00022741"/>
    </source>
</evidence>
<dbReference type="InterPro" id="IPR003593">
    <property type="entry name" value="AAA+_ATPase"/>
</dbReference>
<dbReference type="InterPro" id="IPR054594">
    <property type="entry name" value="Lon_lid"/>
</dbReference>
<dbReference type="Gene3D" id="2.30.130.40">
    <property type="entry name" value="LON domain-like"/>
    <property type="match status" value="1"/>
</dbReference>
<dbReference type="CDD" id="cd19500">
    <property type="entry name" value="RecA-like_Lon"/>
    <property type="match status" value="1"/>
</dbReference>